<evidence type="ECO:0000256" key="1">
    <source>
        <dbReference type="ARBA" id="ARBA00004141"/>
    </source>
</evidence>
<feature type="transmembrane region" description="Helical" evidence="6">
    <location>
        <begin position="435"/>
        <end position="456"/>
    </location>
</feature>
<evidence type="ECO:0000256" key="5">
    <source>
        <dbReference type="RuleBase" id="RU003945"/>
    </source>
</evidence>
<dbReference type="GO" id="GO:0051205">
    <property type="term" value="P:protein insertion into membrane"/>
    <property type="evidence" value="ECO:0007669"/>
    <property type="project" value="TreeGrafter"/>
</dbReference>
<feature type="domain" description="Membrane insertase YidC/Oxa/ALB C-terminal" evidence="7">
    <location>
        <begin position="32"/>
        <end position="219"/>
    </location>
</feature>
<feature type="transmembrane region" description="Helical" evidence="6">
    <location>
        <begin position="292"/>
        <end position="313"/>
    </location>
</feature>
<dbReference type="PANTHER" id="PTHR12428">
    <property type="entry name" value="OXA1"/>
    <property type="match status" value="1"/>
</dbReference>
<keyword evidence="9" id="KW-1185">Reference proteome</keyword>
<dbReference type="InterPro" id="IPR028055">
    <property type="entry name" value="YidC/Oxa/ALB_C"/>
</dbReference>
<reference evidence="8 9" key="1">
    <citation type="journal article" date="2011" name="Stand. Genomic Sci.">
        <title>Complete genome sequence of Treponema succinifaciens type strain (6091).</title>
        <authorList>
            <person name="Han C."/>
            <person name="Gronow S."/>
            <person name="Teshima H."/>
            <person name="Lapidus A."/>
            <person name="Nolan M."/>
            <person name="Lucas S."/>
            <person name="Hammon N."/>
            <person name="Deshpande S."/>
            <person name="Cheng J.F."/>
            <person name="Zeytun A."/>
            <person name="Tapia R."/>
            <person name="Goodwin L."/>
            <person name="Pitluck S."/>
            <person name="Liolios K."/>
            <person name="Pagani I."/>
            <person name="Ivanova N."/>
            <person name="Mavromatis K."/>
            <person name="Mikhailova N."/>
            <person name="Huntemann M."/>
            <person name="Pati A."/>
            <person name="Chen A."/>
            <person name="Palaniappan K."/>
            <person name="Land M."/>
            <person name="Hauser L."/>
            <person name="Brambilla E.M."/>
            <person name="Rohde M."/>
            <person name="Goker M."/>
            <person name="Woyke T."/>
            <person name="Bristow J."/>
            <person name="Eisen J.A."/>
            <person name="Markowitz V."/>
            <person name="Hugenholtz P."/>
            <person name="Kyrpides N.C."/>
            <person name="Klenk H.P."/>
            <person name="Detter J.C."/>
        </authorList>
    </citation>
    <scope>NUCLEOTIDE SEQUENCE [LARGE SCALE GENOMIC DNA]</scope>
    <source>
        <strain evidence="9">ATCC 33096 / DSM 2489 / 6091</strain>
    </source>
</reference>
<name>F2NSU2_TRES6</name>
<dbReference type="HOGENOM" id="CLU_013421_0_0_12"/>
<dbReference type="GO" id="GO:0005886">
    <property type="term" value="C:plasma membrane"/>
    <property type="evidence" value="ECO:0007669"/>
    <property type="project" value="TreeGrafter"/>
</dbReference>
<reference evidence="9" key="2">
    <citation type="submission" date="2011-04" db="EMBL/GenBank/DDBJ databases">
        <title>The complete genome of chromosome of Treponema succinifaciens DSM 2489.</title>
        <authorList>
            <person name="Lucas S."/>
            <person name="Copeland A."/>
            <person name="Lapidus A."/>
            <person name="Bruce D."/>
            <person name="Goodwin L."/>
            <person name="Pitluck S."/>
            <person name="Peters L."/>
            <person name="Kyrpides N."/>
            <person name="Mavromatis K."/>
            <person name="Ivanova N."/>
            <person name="Ovchinnikova G."/>
            <person name="Teshima H."/>
            <person name="Detter J.C."/>
            <person name="Tapia R."/>
            <person name="Han C."/>
            <person name="Land M."/>
            <person name="Hauser L."/>
            <person name="Markowitz V."/>
            <person name="Cheng J.-F."/>
            <person name="Hugenholtz P."/>
            <person name="Woyke T."/>
            <person name="Wu D."/>
            <person name="Gronow S."/>
            <person name="Wellnitz S."/>
            <person name="Brambilla E."/>
            <person name="Klenk H.-P."/>
            <person name="Eisen J.A."/>
        </authorList>
    </citation>
    <scope>NUCLEOTIDE SEQUENCE [LARGE SCALE GENOMIC DNA]</scope>
    <source>
        <strain evidence="9">ATCC 33096 / DSM 2489 / 6091</strain>
    </source>
</reference>
<dbReference type="STRING" id="869209.Tresu_1427"/>
<organism evidence="8 9">
    <name type="scientific">Treponema succinifaciens (strain ATCC 33096 / DSM 2489 / 6091)</name>
    <dbReference type="NCBI Taxonomy" id="869209"/>
    <lineage>
        <taxon>Bacteria</taxon>
        <taxon>Pseudomonadati</taxon>
        <taxon>Spirochaetota</taxon>
        <taxon>Spirochaetia</taxon>
        <taxon>Spirochaetales</taxon>
        <taxon>Treponemataceae</taxon>
        <taxon>Treponema</taxon>
    </lineage>
</organism>
<dbReference type="Proteomes" id="UP000006852">
    <property type="component" value="Chromosome"/>
</dbReference>
<keyword evidence="4 6" id="KW-0472">Membrane</keyword>
<dbReference type="AlphaFoldDB" id="F2NSU2"/>
<dbReference type="eggNOG" id="COG3119">
    <property type="taxonomic scope" value="Bacteria"/>
</dbReference>
<sequence>MLNALFNIIIAPIIQILEFFFTLFFEITNNHGLAVIGLSIVVTLCTLPLYMVAEQWQEKEREIQENLKPGTKRIKKFFKGDEQYMILTTFYKQNHYHPLMALRSSFSLLIQIPFFIAAYTFLSHLEALKGVSFLFIKDFGNPDATFKIGSFYINVLPIAMTLINCISGALYSKGHGINEKIQIFGCAAVFLLLLYNSPAGLVVYWTMNNIFSLVKNIFYKLKNPKKVLYTILCITAFLLFISTATILRKIKVEFRILVAVFAFCLPVIPFIVKKVSDILERKFSVLDENKKLRFSLFILSAILLAFLAGFQIPSTLMESEPEQYCYVDNYNSPFVFLFNTFFQAAGLFLFWPTCFYALFSSKIKKSFSLIFPILAFVALLNTFAFSGSYGPILPECIFMQPQLFKPTLVSFLLNIVAIAGIIAAVFIIIKKQTKIISYCATIVVAALFMNSFANCIKINKEFKKMQPPSIKTEIEPVYHLSKTGKNVIVIMQDRLFMPFVEQCFEEKPIFRQKFDGFTFYKNAISFGRYTMIGTPGIFGGYSFTPYEINQRSDETLQEKHNQALLTLPVVFHEAGFSTTVSGLPYENYLEYPIENMYKGYEYVKRAETRGAYSDLWYQQHGIQKVQFLAKDIKRNFIWFSIFKMVSPVFRRTVYHNKYWTSFDSYNDGLPRFVDNYSELDYLPQLTDATSTENSFIMIDNETVHESILLDYPDYIPTGKEATRFGPGKYAKHDHFTTMMAVFNTYEKFFDYLKSIGVYDNTRIIIVSDHGTTVQVPELKNESGSKLKKQNVVATLLVKDFYAHGPVKEDMTFMTNADTPYLATKDIVAGAKNPFTGFPFLVEDKAPFVKIQIAQAQSTRIRKQTSFPVPKDEWFTVHDNIFVKENWAPLFSDGQ</sequence>
<dbReference type="EMBL" id="CP002631">
    <property type="protein sequence ID" value="AEB14330.1"/>
    <property type="molecule type" value="Genomic_DNA"/>
</dbReference>
<feature type="transmembrane region" description="Helical" evidence="6">
    <location>
        <begin position="31"/>
        <end position="53"/>
    </location>
</feature>
<evidence type="ECO:0000259" key="7">
    <source>
        <dbReference type="Pfam" id="PF02096"/>
    </source>
</evidence>
<feature type="transmembrane region" description="Helical" evidence="6">
    <location>
        <begin position="334"/>
        <end position="358"/>
    </location>
</feature>
<gene>
    <name evidence="8" type="ordered locus">Tresu_1427</name>
</gene>
<evidence type="ECO:0000256" key="6">
    <source>
        <dbReference type="SAM" id="Phobius"/>
    </source>
</evidence>
<dbReference type="SUPFAM" id="SSF53649">
    <property type="entry name" value="Alkaline phosphatase-like"/>
    <property type="match status" value="1"/>
</dbReference>
<dbReference type="InterPro" id="IPR017850">
    <property type="entry name" value="Alkaline_phosphatase_core_sf"/>
</dbReference>
<dbReference type="KEGG" id="tsu:Tresu_1427"/>
<evidence type="ECO:0000256" key="4">
    <source>
        <dbReference type="ARBA" id="ARBA00023136"/>
    </source>
</evidence>
<proteinExistence type="inferred from homology"/>
<accession>F2NSU2</accession>
<dbReference type="NCBIfam" id="TIGR03592">
    <property type="entry name" value="yidC_oxa1_cterm"/>
    <property type="match status" value="1"/>
</dbReference>
<feature type="transmembrane region" description="Helical" evidence="6">
    <location>
        <begin position="370"/>
        <end position="390"/>
    </location>
</feature>
<keyword evidence="2 5" id="KW-0812">Transmembrane</keyword>
<dbReference type="PANTHER" id="PTHR12428:SF65">
    <property type="entry name" value="CYTOCHROME C OXIDASE ASSEMBLY PROTEIN COX18, MITOCHONDRIAL"/>
    <property type="match status" value="1"/>
</dbReference>
<dbReference type="eggNOG" id="COG0706">
    <property type="taxonomic scope" value="Bacteria"/>
</dbReference>
<evidence type="ECO:0000313" key="8">
    <source>
        <dbReference type="EMBL" id="AEB14330.1"/>
    </source>
</evidence>
<comment type="subcellular location">
    <subcellularLocation>
        <location evidence="1 5">Membrane</location>
        <topology evidence="1 5">Multi-pass membrane protein</topology>
    </subcellularLocation>
</comment>
<dbReference type="OrthoDB" id="354737at2"/>
<evidence type="ECO:0000256" key="3">
    <source>
        <dbReference type="ARBA" id="ARBA00022989"/>
    </source>
</evidence>
<feature type="transmembrane region" description="Helical" evidence="6">
    <location>
        <begin position="227"/>
        <end position="247"/>
    </location>
</feature>
<dbReference type="InterPro" id="IPR001708">
    <property type="entry name" value="YidC/ALB3/OXA1/COX18"/>
</dbReference>
<feature type="transmembrane region" description="Helical" evidence="6">
    <location>
        <begin position="151"/>
        <end position="171"/>
    </location>
</feature>
<dbReference type="GeneID" id="302998587"/>
<evidence type="ECO:0000256" key="2">
    <source>
        <dbReference type="ARBA" id="ARBA00022692"/>
    </source>
</evidence>
<feature type="transmembrane region" description="Helical" evidence="6">
    <location>
        <begin position="100"/>
        <end position="122"/>
    </location>
</feature>
<dbReference type="GO" id="GO:0032977">
    <property type="term" value="F:membrane insertase activity"/>
    <property type="evidence" value="ECO:0007669"/>
    <property type="project" value="InterPro"/>
</dbReference>
<evidence type="ECO:0000313" key="9">
    <source>
        <dbReference type="Proteomes" id="UP000006852"/>
    </source>
</evidence>
<feature type="transmembrane region" description="Helical" evidence="6">
    <location>
        <begin position="411"/>
        <end position="429"/>
    </location>
</feature>
<dbReference type="RefSeq" id="WP_013701612.1">
    <property type="nucleotide sequence ID" value="NC_015385.1"/>
</dbReference>
<protein>
    <submittedName>
        <fullName evidence="8">Membrane protein insertase, YidC/Oxa1 family</fullName>
    </submittedName>
</protein>
<keyword evidence="3 6" id="KW-1133">Transmembrane helix</keyword>
<dbReference type="Gene3D" id="3.40.720.10">
    <property type="entry name" value="Alkaline Phosphatase, subunit A"/>
    <property type="match status" value="1"/>
</dbReference>
<dbReference type="Pfam" id="PF02096">
    <property type="entry name" value="60KD_IMP"/>
    <property type="match status" value="1"/>
</dbReference>
<feature type="transmembrane region" description="Helical" evidence="6">
    <location>
        <begin position="5"/>
        <end position="25"/>
    </location>
</feature>
<feature type="transmembrane region" description="Helical" evidence="6">
    <location>
        <begin position="183"/>
        <end position="207"/>
    </location>
</feature>
<comment type="similarity">
    <text evidence="5">Belongs to the OXA1/ALB3/YidC family.</text>
</comment>